<dbReference type="GO" id="GO:0005975">
    <property type="term" value="P:carbohydrate metabolic process"/>
    <property type="evidence" value="ECO:0007669"/>
    <property type="project" value="InterPro"/>
</dbReference>
<dbReference type="EMBL" id="SJJY01000005">
    <property type="protein sequence ID" value="TCC22202.1"/>
    <property type="molecule type" value="Genomic_DNA"/>
</dbReference>
<keyword evidence="8" id="KW-1185">Reference proteome</keyword>
<dbReference type="InterPro" id="IPR000743">
    <property type="entry name" value="Glyco_hydro_28"/>
</dbReference>
<gene>
    <name evidence="6" type="ORF">E0H58_23075</name>
    <name evidence="7" type="ORF">E0H92_28975</name>
</gene>
<dbReference type="PANTHER" id="PTHR31339:SF9">
    <property type="entry name" value="PLASMIN AND FIBRONECTIN-BINDING PROTEIN A"/>
    <property type="match status" value="1"/>
</dbReference>
<keyword evidence="2 4" id="KW-0378">Hydrolase</keyword>
<sequence>MATRRYAGRDDGVRGGYPVRTGRSQGLVGARLRRAVVGRNDLAVSVSRPACAYLRSSVLSLHVGRGVRGQRSRHVLLHGRLRALPPHRRPALRDLVRSRCRLASYLGVRLVPGTGGGLAAARRRVQRDRVADRQRPEPPPRHLLPDVRTPVLRPDHQPPRLREGCPHHPPSPHPRRRDRSERLELPPAWRARRSRLPNPLATPRPHQHLEPQLGHSHPPNQRPTHPTPPMTDYLITDYVERAGADCTAAIAEAIDACAMTGGRVVVPDGVFVTGPIRLRSNVELHLSAGATLRFRTDPAAYPIVRTRWQGIECFSHSPLIYAYDEADLAITGTGTLDGGATTDNWWSSTRPRTDWERLLRMVEANVPVEDRIFEPGHGFRPSFIQPHTSRRVRIEDVRIVNAPMWVVHPVFCTDVLVRGITVDSLGPNNDGCNPDSCENVVITGCSFTTGDDCIAVKSGRDADGRRVGRPSRNILIEDCRFTAGHGALTIGSEASAGASGIHARDLHITTPAGGSGVDHALRIKTNSSRGGVIEHVTVENVVVDAVTTSAILITTRHAEPEQFGGHAPVVRDITVTNLAVRSAPRTVEIHDSPQAPVESFTLTTSETP</sequence>
<dbReference type="Gene3D" id="2.160.20.10">
    <property type="entry name" value="Single-stranded right-handed beta-helix, Pectin lyase-like"/>
    <property type="match status" value="1"/>
</dbReference>
<keyword evidence="3 4" id="KW-0326">Glycosidase</keyword>
<dbReference type="SUPFAM" id="SSF51126">
    <property type="entry name" value="Pectin lyase-like"/>
    <property type="match status" value="1"/>
</dbReference>
<dbReference type="InterPro" id="IPR051801">
    <property type="entry name" value="GH28_Enzymes"/>
</dbReference>
<evidence type="ECO:0000313" key="6">
    <source>
        <dbReference type="EMBL" id="TCC22202.1"/>
    </source>
</evidence>
<dbReference type="GO" id="GO:0004650">
    <property type="term" value="F:polygalacturonase activity"/>
    <property type="evidence" value="ECO:0007669"/>
    <property type="project" value="InterPro"/>
</dbReference>
<accession>A0A4R0IPN4</accession>
<proteinExistence type="inferred from homology"/>
<comment type="caution">
    <text evidence="7">The sequence shown here is derived from an EMBL/GenBank/DDBJ whole genome shotgun (WGS) entry which is preliminary data.</text>
</comment>
<feature type="compositionally biased region" description="Basic and acidic residues" evidence="5">
    <location>
        <begin position="153"/>
        <end position="166"/>
    </location>
</feature>
<evidence type="ECO:0000256" key="2">
    <source>
        <dbReference type="ARBA" id="ARBA00022801"/>
    </source>
</evidence>
<evidence type="ECO:0000256" key="1">
    <source>
        <dbReference type="ARBA" id="ARBA00008834"/>
    </source>
</evidence>
<evidence type="ECO:0000313" key="8">
    <source>
        <dbReference type="Proteomes" id="UP000292385"/>
    </source>
</evidence>
<dbReference type="EMBL" id="SJKC01000004">
    <property type="protein sequence ID" value="TCC34490.1"/>
    <property type="molecule type" value="Genomic_DNA"/>
</dbReference>
<reference evidence="8 9" key="1">
    <citation type="submission" date="2019-02" db="EMBL/GenBank/DDBJ databases">
        <title>Kribbella capetownensis sp. nov. and Kribbella speibonae sp. nov., isolated from soil.</title>
        <authorList>
            <person name="Curtis S.M."/>
            <person name="Norton I."/>
            <person name="Everest G.J."/>
            <person name="Meyers P.R."/>
        </authorList>
    </citation>
    <scope>NUCLEOTIDE SEQUENCE [LARGE SCALE GENOMIC DNA]</scope>
    <source>
        <strain evidence="6 8">SK5</strain>
        <strain evidence="7 9">YM55</strain>
    </source>
</reference>
<evidence type="ECO:0000256" key="3">
    <source>
        <dbReference type="ARBA" id="ARBA00023295"/>
    </source>
</evidence>
<feature type="region of interest" description="Disordered" evidence="5">
    <location>
        <begin position="113"/>
        <end position="230"/>
    </location>
</feature>
<evidence type="ECO:0000313" key="9">
    <source>
        <dbReference type="Proteomes" id="UP000294225"/>
    </source>
</evidence>
<dbReference type="Proteomes" id="UP000294225">
    <property type="component" value="Unassembled WGS sequence"/>
</dbReference>
<protein>
    <submittedName>
        <fullName evidence="7">Glycoside hydrolase family 28 protein</fullName>
    </submittedName>
</protein>
<dbReference type="PROSITE" id="PS00502">
    <property type="entry name" value="POLYGALACTURONASE"/>
    <property type="match status" value="1"/>
</dbReference>
<dbReference type="InterPro" id="IPR011050">
    <property type="entry name" value="Pectin_lyase_fold/virulence"/>
</dbReference>
<dbReference type="SMART" id="SM00710">
    <property type="entry name" value="PbH1"/>
    <property type="match status" value="6"/>
</dbReference>
<dbReference type="Proteomes" id="UP000292385">
    <property type="component" value="Unassembled WGS sequence"/>
</dbReference>
<name>A0A4R0IPN4_9ACTN</name>
<feature type="compositionally biased region" description="Basic and acidic residues" evidence="5">
    <location>
        <begin position="127"/>
        <end position="145"/>
    </location>
</feature>
<evidence type="ECO:0000313" key="7">
    <source>
        <dbReference type="EMBL" id="TCC34490.1"/>
    </source>
</evidence>
<evidence type="ECO:0000256" key="5">
    <source>
        <dbReference type="SAM" id="MobiDB-lite"/>
    </source>
</evidence>
<dbReference type="AlphaFoldDB" id="A0A4R0IPN4"/>
<comment type="similarity">
    <text evidence="1 4">Belongs to the glycosyl hydrolase 28 family.</text>
</comment>
<dbReference type="PANTHER" id="PTHR31339">
    <property type="entry name" value="PECTIN LYASE-RELATED"/>
    <property type="match status" value="1"/>
</dbReference>
<dbReference type="Pfam" id="PF00295">
    <property type="entry name" value="Glyco_hydro_28"/>
    <property type="match status" value="1"/>
</dbReference>
<feature type="region of interest" description="Disordered" evidence="5">
    <location>
        <begin position="589"/>
        <end position="608"/>
    </location>
</feature>
<dbReference type="InterPro" id="IPR012334">
    <property type="entry name" value="Pectin_lyas_fold"/>
</dbReference>
<dbReference type="InterPro" id="IPR006626">
    <property type="entry name" value="PbH1"/>
</dbReference>
<organism evidence="7 9">
    <name type="scientific">Kribbella speibonae</name>
    <dbReference type="NCBI Taxonomy" id="1572660"/>
    <lineage>
        <taxon>Bacteria</taxon>
        <taxon>Bacillati</taxon>
        <taxon>Actinomycetota</taxon>
        <taxon>Actinomycetes</taxon>
        <taxon>Propionibacteriales</taxon>
        <taxon>Kribbellaceae</taxon>
        <taxon>Kribbella</taxon>
    </lineage>
</organism>
<evidence type="ECO:0000256" key="4">
    <source>
        <dbReference type="RuleBase" id="RU361169"/>
    </source>
</evidence>